<gene>
    <name evidence="4" type="ORF">GKO46_01990</name>
    <name evidence="5" type="ORF">GKO48_07270</name>
</gene>
<reference evidence="6" key="3">
    <citation type="submission" date="2023-06" db="EMBL/GenBank/DDBJ databases">
        <title>Pangenomics reveal diversification of enzyme families and niche specialization in globally abundant SAR202 bacteria.</title>
        <authorList>
            <person name="Saw J.H.W."/>
        </authorList>
    </citation>
    <scope>NUCLEOTIDE SEQUENCE [LARGE SCALE GENOMIC DNA]</scope>
    <source>
        <strain evidence="6">JH1073</strain>
    </source>
</reference>
<sequence length="321" mass="35506">MKAARVVARRKIEFLDVPEPGPLEEGEVQVKLESLSICGSDIYLEYDAELPEEDYPFVPGAPMHECAGVVVDSRDPDYAEGQRVIVIPRDVAGMQEQVVQTADRLIKLPEWGDLSEWVMCQHSGTALYSARHWGNPMGRKIAVIGQGGIGLTFTMIAERQGAQQIVGIDLEEYRCRKSAELGATHTINASNENTLEASTEITGGEMFDVVVDASGNPDGLGIAIDLVRDQGQIISFSLVDPTNVTFDHRKWMGKNIQMNATVIAATHEPIQEIRDIVALKERGWIDPGVLKTHDARFEDAQETFEMYRLRQDGVIKVAMSI</sequence>
<keyword evidence="1" id="KW-0560">Oxidoreductase</keyword>
<feature type="domain" description="Alcohol dehydrogenase-like N-terminal" evidence="3">
    <location>
        <begin position="25"/>
        <end position="94"/>
    </location>
</feature>
<organism evidence="5 6">
    <name type="scientific">Candidatus Lucifugimonas marina</name>
    <dbReference type="NCBI Taxonomy" id="3038979"/>
    <lineage>
        <taxon>Bacteria</taxon>
        <taxon>Bacillati</taxon>
        <taxon>Chloroflexota</taxon>
        <taxon>Dehalococcoidia</taxon>
        <taxon>SAR202 cluster</taxon>
        <taxon>Candidatus Lucifugimonadales</taxon>
        <taxon>Candidatus Lucifugimonadaceae</taxon>
        <taxon>Candidatus Lucifugimonas</taxon>
    </lineage>
</organism>
<dbReference type="RefSeq" id="WP_342823110.1">
    <property type="nucleotide sequence ID" value="NZ_CP046146.1"/>
</dbReference>
<dbReference type="Proteomes" id="UP001219901">
    <property type="component" value="Chromosome"/>
</dbReference>
<dbReference type="GO" id="GO:0016491">
    <property type="term" value="F:oxidoreductase activity"/>
    <property type="evidence" value="ECO:0007669"/>
    <property type="project" value="UniProtKB-KW"/>
</dbReference>
<dbReference type="AlphaFoldDB" id="A0AAJ6CV29"/>
<evidence type="ECO:0000256" key="1">
    <source>
        <dbReference type="ARBA" id="ARBA00023002"/>
    </source>
</evidence>
<accession>A0AAJ6CV29</accession>
<dbReference type="SUPFAM" id="SSF51735">
    <property type="entry name" value="NAD(P)-binding Rossmann-fold domains"/>
    <property type="match status" value="1"/>
</dbReference>
<dbReference type="Gene3D" id="3.40.50.720">
    <property type="entry name" value="NAD(P)-binding Rossmann-like Domain"/>
    <property type="match status" value="1"/>
</dbReference>
<dbReference type="Proteomes" id="UP001321249">
    <property type="component" value="Unassembled WGS sequence"/>
</dbReference>
<evidence type="ECO:0000313" key="7">
    <source>
        <dbReference type="Proteomes" id="UP001321249"/>
    </source>
</evidence>
<dbReference type="PANTHER" id="PTHR43401:SF2">
    <property type="entry name" value="L-THREONINE 3-DEHYDROGENASE"/>
    <property type="match status" value="1"/>
</dbReference>
<evidence type="ECO:0000313" key="4">
    <source>
        <dbReference type="EMBL" id="MDG0865842.1"/>
    </source>
</evidence>
<dbReference type="InterPro" id="IPR013149">
    <property type="entry name" value="ADH-like_C"/>
</dbReference>
<evidence type="ECO:0000313" key="6">
    <source>
        <dbReference type="Proteomes" id="UP001219901"/>
    </source>
</evidence>
<dbReference type="InterPro" id="IPR013154">
    <property type="entry name" value="ADH-like_N"/>
</dbReference>
<dbReference type="EMBL" id="WMBE01000001">
    <property type="protein sequence ID" value="MDG0865842.1"/>
    <property type="molecule type" value="Genomic_DNA"/>
</dbReference>
<dbReference type="SUPFAM" id="SSF50129">
    <property type="entry name" value="GroES-like"/>
    <property type="match status" value="1"/>
</dbReference>
<dbReference type="InterPro" id="IPR011032">
    <property type="entry name" value="GroES-like_sf"/>
</dbReference>
<name>A0AAJ6CV29_9CHLR</name>
<dbReference type="InterPro" id="IPR050129">
    <property type="entry name" value="Zn_alcohol_dh"/>
</dbReference>
<reference evidence="5" key="2">
    <citation type="journal article" date="2023" name="Nat. Commun.">
        <title>Cultivation of marine bacteria of the SAR202 clade.</title>
        <authorList>
            <person name="Lim Y."/>
            <person name="Seo J.H."/>
            <person name="Giovannoni S.J."/>
            <person name="Kang I."/>
            <person name="Cho J.C."/>
        </authorList>
    </citation>
    <scope>NUCLEOTIDE SEQUENCE</scope>
    <source>
        <strain evidence="5">JH1073</strain>
    </source>
</reference>
<dbReference type="PANTHER" id="PTHR43401">
    <property type="entry name" value="L-THREONINE 3-DEHYDROGENASE"/>
    <property type="match status" value="1"/>
</dbReference>
<proteinExistence type="predicted"/>
<keyword evidence="6" id="KW-1185">Reference proteome</keyword>
<feature type="domain" description="Alcohol dehydrogenase-like C-terminal" evidence="2">
    <location>
        <begin position="148"/>
        <end position="268"/>
    </location>
</feature>
<dbReference type="EMBL" id="CP046147">
    <property type="protein sequence ID" value="WFG39425.1"/>
    <property type="molecule type" value="Genomic_DNA"/>
</dbReference>
<dbReference type="Pfam" id="PF08240">
    <property type="entry name" value="ADH_N"/>
    <property type="match status" value="1"/>
</dbReference>
<evidence type="ECO:0000259" key="3">
    <source>
        <dbReference type="Pfam" id="PF08240"/>
    </source>
</evidence>
<evidence type="ECO:0000313" key="5">
    <source>
        <dbReference type="EMBL" id="WFG39425.1"/>
    </source>
</evidence>
<dbReference type="InterPro" id="IPR036291">
    <property type="entry name" value="NAD(P)-bd_dom_sf"/>
</dbReference>
<evidence type="ECO:0000259" key="2">
    <source>
        <dbReference type="Pfam" id="PF00107"/>
    </source>
</evidence>
<dbReference type="Gene3D" id="3.90.180.10">
    <property type="entry name" value="Medium-chain alcohol dehydrogenases, catalytic domain"/>
    <property type="match status" value="2"/>
</dbReference>
<protein>
    <submittedName>
        <fullName evidence="5">Zinc-binding dehydrogenase</fullName>
    </submittedName>
</protein>
<dbReference type="Pfam" id="PF00107">
    <property type="entry name" value="ADH_zinc_N"/>
    <property type="match status" value="1"/>
</dbReference>
<reference evidence="6 7" key="1">
    <citation type="submission" date="2019-11" db="EMBL/GenBank/DDBJ databases">
        <authorList>
            <person name="Cho J.-C."/>
        </authorList>
    </citation>
    <scope>NUCLEOTIDE SEQUENCE [LARGE SCALE GENOMIC DNA]</scope>
    <source>
        <strain evidence="5 6">JH1073</strain>
        <strain evidence="4 7">JH702</strain>
    </source>
</reference>